<organism evidence="1 2">
    <name type="scientific">Duganella sacchari</name>
    <dbReference type="NCBI Taxonomy" id="551987"/>
    <lineage>
        <taxon>Bacteria</taxon>
        <taxon>Pseudomonadati</taxon>
        <taxon>Pseudomonadota</taxon>
        <taxon>Betaproteobacteria</taxon>
        <taxon>Burkholderiales</taxon>
        <taxon>Oxalobacteraceae</taxon>
        <taxon>Telluria group</taxon>
        <taxon>Duganella</taxon>
    </lineage>
</organism>
<dbReference type="Proteomes" id="UP000184339">
    <property type="component" value="Unassembled WGS sequence"/>
</dbReference>
<proteinExistence type="predicted"/>
<dbReference type="OrthoDB" id="8704390at2"/>
<reference evidence="2" key="1">
    <citation type="submission" date="2016-11" db="EMBL/GenBank/DDBJ databases">
        <authorList>
            <person name="Varghese N."/>
            <person name="Submissions S."/>
        </authorList>
    </citation>
    <scope>NUCLEOTIDE SEQUENCE [LARGE SCALE GENOMIC DNA]</scope>
    <source>
        <strain evidence="2">Sac-22</strain>
    </source>
</reference>
<evidence type="ECO:0000313" key="2">
    <source>
        <dbReference type="Proteomes" id="UP000184339"/>
    </source>
</evidence>
<name>A0A1M7P2T1_9BURK</name>
<sequence length="149" mass="16483">MNSELLLVQASCNGKMECLFENRDLTLDIAVKNISPYTIGLPLQYIQAKGPYLTLIDNATQTKVVLKTGLPKFGLKNVLTTVKPGDVVHLSSVLKARELTEFRSRRTDISVRIELSTQVDIGSASQPPTHDLRNFEASTTLRILSQESP</sequence>
<dbReference type="EMBL" id="FRCX01000004">
    <property type="protein sequence ID" value="SHN10770.1"/>
    <property type="molecule type" value="Genomic_DNA"/>
</dbReference>
<dbReference type="AlphaFoldDB" id="A0A1M7P2T1"/>
<accession>A0A1M7P2T1</accession>
<gene>
    <name evidence="1" type="ORF">SAMN05192549_104351</name>
</gene>
<evidence type="ECO:0000313" key="1">
    <source>
        <dbReference type="EMBL" id="SHN10770.1"/>
    </source>
</evidence>
<keyword evidence="2" id="KW-1185">Reference proteome</keyword>
<dbReference type="RefSeq" id="WP_072784288.1">
    <property type="nucleotide sequence ID" value="NZ_FRCX01000004.1"/>
</dbReference>
<protein>
    <submittedName>
        <fullName evidence="1">Uncharacterized protein</fullName>
    </submittedName>
</protein>